<evidence type="ECO:0000256" key="1">
    <source>
        <dbReference type="ARBA" id="ARBA00093462"/>
    </source>
</evidence>
<dbReference type="Gene3D" id="1.10.10.630">
    <property type="entry name" value="DnaD domain-like"/>
    <property type="match status" value="1"/>
</dbReference>
<dbReference type="RefSeq" id="WP_176791408.1">
    <property type="nucleotide sequence ID" value="NZ_FNQR01000005.1"/>
</dbReference>
<reference evidence="4 5" key="1">
    <citation type="submission" date="2016-10" db="EMBL/GenBank/DDBJ databases">
        <authorList>
            <person name="de Groot N.N."/>
        </authorList>
    </citation>
    <scope>NUCLEOTIDE SEQUENCE [LARGE SCALE GENOMIC DNA]</scope>
    <source>
        <strain evidence="4 5">CCM7597</strain>
    </source>
</reference>
<evidence type="ECO:0000313" key="4">
    <source>
        <dbReference type="EMBL" id="SEA53189.1"/>
    </source>
</evidence>
<dbReference type="PANTHER" id="PTHR37293">
    <property type="entry name" value="PHAGE REPLICATION PROTEIN-RELATED"/>
    <property type="match status" value="1"/>
</dbReference>
<dbReference type="NCBIfam" id="TIGR01446">
    <property type="entry name" value="DnaD_dom"/>
    <property type="match status" value="1"/>
</dbReference>
<dbReference type="STRING" id="571932.SAMN05421743_105196"/>
<feature type="domain" description="DnaB/C C-terminal" evidence="3">
    <location>
        <begin position="142"/>
        <end position="202"/>
    </location>
</feature>
<dbReference type="Proteomes" id="UP000198584">
    <property type="component" value="Unassembled WGS sequence"/>
</dbReference>
<organism evidence="4 5">
    <name type="scientific">Thalassobacillus cyri</name>
    <dbReference type="NCBI Taxonomy" id="571932"/>
    <lineage>
        <taxon>Bacteria</taxon>
        <taxon>Bacillati</taxon>
        <taxon>Bacillota</taxon>
        <taxon>Bacilli</taxon>
        <taxon>Bacillales</taxon>
        <taxon>Bacillaceae</taxon>
        <taxon>Thalassobacillus</taxon>
    </lineage>
</organism>
<dbReference type="InterPro" id="IPR006343">
    <property type="entry name" value="DnaB/C_C"/>
</dbReference>
<dbReference type="SUPFAM" id="SSF158499">
    <property type="entry name" value="DnaD domain-like"/>
    <property type="match status" value="1"/>
</dbReference>
<sequence length="241" mass="26681">MNYIKELNAFYDWLEINELSPSAINLWYALMHINNKAGWAETFTVAESVLCVKTGLTDRTLRKVRNELKQKGRIDFTSRKGGRSPIYEIISFYVTEINSADSAGGSSGVGSGGSAGDSSALIKLNKTKQNKEDDENACANPFTFFEQEGFGTISGFTVDKINDLINDFGEERVIAAMQEAVMYGARNLPYVIRILNNPKKEGENNGQGFSQPGKRYGRSHGTSKSYADVMRELEAEKSAWG</sequence>
<dbReference type="InterPro" id="IPR053162">
    <property type="entry name" value="DnaD"/>
</dbReference>
<feature type="region of interest" description="Disordered" evidence="2">
    <location>
        <begin position="199"/>
        <end position="228"/>
    </location>
</feature>
<evidence type="ECO:0000259" key="3">
    <source>
        <dbReference type="Pfam" id="PF07261"/>
    </source>
</evidence>
<name>A0A1H4BYM1_9BACI</name>
<gene>
    <name evidence="4" type="ORF">SAMN05421743_105196</name>
</gene>
<accession>A0A1H4BYM1</accession>
<comment type="similarity">
    <text evidence="1">Belongs to the DnaB/DnaD family.</text>
</comment>
<dbReference type="AlphaFoldDB" id="A0A1H4BYM1"/>
<dbReference type="PANTHER" id="PTHR37293:SF5">
    <property type="entry name" value="DNA REPLICATION PROTEIN"/>
    <property type="match status" value="1"/>
</dbReference>
<dbReference type="InterPro" id="IPR034829">
    <property type="entry name" value="DnaD-like_sf"/>
</dbReference>
<dbReference type="Pfam" id="PF07261">
    <property type="entry name" value="DnaB_2"/>
    <property type="match status" value="1"/>
</dbReference>
<keyword evidence="5" id="KW-1185">Reference proteome</keyword>
<protein>
    <submittedName>
        <fullName evidence="4">DnaD and phage-associated domain-containing protein</fullName>
    </submittedName>
</protein>
<proteinExistence type="inferred from homology"/>
<evidence type="ECO:0000256" key="2">
    <source>
        <dbReference type="SAM" id="MobiDB-lite"/>
    </source>
</evidence>
<dbReference type="EMBL" id="FNQR01000005">
    <property type="protein sequence ID" value="SEA53189.1"/>
    <property type="molecule type" value="Genomic_DNA"/>
</dbReference>
<evidence type="ECO:0000313" key="5">
    <source>
        <dbReference type="Proteomes" id="UP000198584"/>
    </source>
</evidence>